<keyword evidence="3" id="KW-1185">Reference proteome</keyword>
<feature type="region of interest" description="Disordered" evidence="1">
    <location>
        <begin position="1"/>
        <end position="34"/>
    </location>
</feature>
<evidence type="ECO:0000313" key="3">
    <source>
        <dbReference type="Proteomes" id="UP001209878"/>
    </source>
</evidence>
<evidence type="ECO:0000313" key="2">
    <source>
        <dbReference type="EMBL" id="KAK2177790.1"/>
    </source>
</evidence>
<comment type="caution">
    <text evidence="2">The sequence shown here is derived from an EMBL/GenBank/DDBJ whole genome shotgun (WGS) entry which is preliminary data.</text>
</comment>
<organism evidence="2 3">
    <name type="scientific">Ridgeia piscesae</name>
    <name type="common">Tubeworm</name>
    <dbReference type="NCBI Taxonomy" id="27915"/>
    <lineage>
        <taxon>Eukaryota</taxon>
        <taxon>Metazoa</taxon>
        <taxon>Spiralia</taxon>
        <taxon>Lophotrochozoa</taxon>
        <taxon>Annelida</taxon>
        <taxon>Polychaeta</taxon>
        <taxon>Sedentaria</taxon>
        <taxon>Canalipalpata</taxon>
        <taxon>Sabellida</taxon>
        <taxon>Siboglinidae</taxon>
        <taxon>Ridgeia</taxon>
    </lineage>
</organism>
<proteinExistence type="predicted"/>
<protein>
    <submittedName>
        <fullName evidence="2">Uncharacterized protein</fullName>
    </submittedName>
</protein>
<name>A0AAD9NPP5_RIDPI</name>
<reference evidence="2" key="1">
    <citation type="journal article" date="2023" name="Mol. Biol. Evol.">
        <title>Third-Generation Sequencing Reveals the Adaptive Role of the Epigenome in Three Deep-Sea Polychaetes.</title>
        <authorList>
            <person name="Perez M."/>
            <person name="Aroh O."/>
            <person name="Sun Y."/>
            <person name="Lan Y."/>
            <person name="Juniper S.K."/>
            <person name="Young C.R."/>
            <person name="Angers B."/>
            <person name="Qian P.Y."/>
        </authorList>
    </citation>
    <scope>NUCLEOTIDE SEQUENCE</scope>
    <source>
        <strain evidence="2">R07B-5</strain>
    </source>
</reference>
<accession>A0AAD9NPP5</accession>
<sequence length="34" mass="4035">MLTALRMRFNNRESNKQCHQTEPPPVEMETGKYP</sequence>
<dbReference type="AlphaFoldDB" id="A0AAD9NPP5"/>
<dbReference type="Proteomes" id="UP001209878">
    <property type="component" value="Unassembled WGS sequence"/>
</dbReference>
<dbReference type="EMBL" id="JAODUO010000579">
    <property type="protein sequence ID" value="KAK2177790.1"/>
    <property type="molecule type" value="Genomic_DNA"/>
</dbReference>
<evidence type="ECO:0000256" key="1">
    <source>
        <dbReference type="SAM" id="MobiDB-lite"/>
    </source>
</evidence>
<gene>
    <name evidence="2" type="ORF">NP493_578g03032</name>
</gene>